<comment type="caution">
    <text evidence="2">The sequence shown here is derived from an EMBL/GenBank/DDBJ whole genome shotgun (WGS) entry which is preliminary data.</text>
</comment>
<dbReference type="AlphaFoldDB" id="A0AAV2ZB97"/>
<sequence length="97" mass="10871">MPPRHDAEEIIATELGSVLEPLPPNSTSMLQPLDVGVLNARLRALWLLEENDKKKTAKDKRKAIITRIIRAWAGFPEETIKRSFEKACLKCGNLSCS</sequence>
<accession>A0AAV2ZB97</accession>
<protein>
    <recommendedName>
        <fullName evidence="1">DDE-1 domain-containing protein</fullName>
    </recommendedName>
</protein>
<proteinExistence type="predicted"/>
<evidence type="ECO:0000259" key="1">
    <source>
        <dbReference type="Pfam" id="PF03184"/>
    </source>
</evidence>
<dbReference type="EMBL" id="DAKRPA010000040">
    <property type="protein sequence ID" value="DBA01880.1"/>
    <property type="molecule type" value="Genomic_DNA"/>
</dbReference>
<gene>
    <name evidence="2" type="ORF">N0F65_006028</name>
</gene>
<dbReference type="GO" id="GO:0003676">
    <property type="term" value="F:nucleic acid binding"/>
    <property type="evidence" value="ECO:0007669"/>
    <property type="project" value="InterPro"/>
</dbReference>
<organism evidence="2 3">
    <name type="scientific">Lagenidium giganteum</name>
    <dbReference type="NCBI Taxonomy" id="4803"/>
    <lineage>
        <taxon>Eukaryota</taxon>
        <taxon>Sar</taxon>
        <taxon>Stramenopiles</taxon>
        <taxon>Oomycota</taxon>
        <taxon>Peronosporomycetes</taxon>
        <taxon>Pythiales</taxon>
        <taxon>Pythiaceae</taxon>
    </lineage>
</organism>
<evidence type="ECO:0000313" key="2">
    <source>
        <dbReference type="EMBL" id="DBA01880.1"/>
    </source>
</evidence>
<dbReference type="Proteomes" id="UP001146120">
    <property type="component" value="Unassembled WGS sequence"/>
</dbReference>
<keyword evidence="3" id="KW-1185">Reference proteome</keyword>
<reference evidence="2" key="2">
    <citation type="journal article" date="2023" name="Microbiol Resour">
        <title>Decontamination and Annotation of the Draft Genome Sequence of the Oomycete Lagenidium giganteum ARSEF 373.</title>
        <authorList>
            <person name="Morgan W.R."/>
            <person name="Tartar A."/>
        </authorList>
    </citation>
    <scope>NUCLEOTIDE SEQUENCE</scope>
    <source>
        <strain evidence="2">ARSEF 373</strain>
    </source>
</reference>
<name>A0AAV2ZB97_9STRA</name>
<dbReference type="Pfam" id="PF03184">
    <property type="entry name" value="DDE_1"/>
    <property type="match status" value="1"/>
</dbReference>
<feature type="domain" description="DDE-1" evidence="1">
    <location>
        <begin position="22"/>
        <end position="84"/>
    </location>
</feature>
<dbReference type="InterPro" id="IPR004875">
    <property type="entry name" value="DDE_SF_endonuclease_dom"/>
</dbReference>
<reference evidence="2" key="1">
    <citation type="submission" date="2022-11" db="EMBL/GenBank/DDBJ databases">
        <authorList>
            <person name="Morgan W.R."/>
            <person name="Tartar A."/>
        </authorList>
    </citation>
    <scope>NUCLEOTIDE SEQUENCE</scope>
    <source>
        <strain evidence="2">ARSEF 373</strain>
    </source>
</reference>
<evidence type="ECO:0000313" key="3">
    <source>
        <dbReference type="Proteomes" id="UP001146120"/>
    </source>
</evidence>